<gene>
    <name evidence="3" type="ORF">KV110_04820</name>
</gene>
<accession>A0ABX8RUA2</accession>
<evidence type="ECO:0000259" key="2">
    <source>
        <dbReference type="Pfam" id="PF25547"/>
    </source>
</evidence>
<feature type="compositionally biased region" description="Low complexity" evidence="1">
    <location>
        <begin position="385"/>
        <end position="400"/>
    </location>
</feature>
<evidence type="ECO:0000313" key="4">
    <source>
        <dbReference type="Proteomes" id="UP000694257"/>
    </source>
</evidence>
<dbReference type="RefSeq" id="WP_218473791.1">
    <property type="nucleotide sequence ID" value="NZ_BAABJN010000005.1"/>
</dbReference>
<evidence type="ECO:0000313" key="3">
    <source>
        <dbReference type="EMBL" id="QXN92477.1"/>
    </source>
</evidence>
<feature type="compositionally biased region" description="Polar residues" evidence="1">
    <location>
        <begin position="512"/>
        <end position="525"/>
    </location>
</feature>
<protein>
    <recommendedName>
        <fullName evidence="2">Outer membrane channel protein CpnT-like N-terminal domain-containing protein</fullName>
    </recommendedName>
</protein>
<evidence type="ECO:0000256" key="1">
    <source>
        <dbReference type="SAM" id="MobiDB-lite"/>
    </source>
</evidence>
<feature type="compositionally biased region" description="Polar residues" evidence="1">
    <location>
        <begin position="420"/>
        <end position="435"/>
    </location>
</feature>
<sequence>MGLYLPEELRWLGWVAGSTWPDGDETRMWEIAAAWQHAATELRSLLPEIDGAKNATMAAYPAGAGRAAMGAKFDELRTGDQSLETLAGLFETISNSTFDTGTELEATKLTIIVSLVWLALEILWAWVFPPTAPAAEAAAITTTRSFLRVLEDRLAAQIQNLAKRLGAATEKRYFFKSVAQQRRFVLPTAKGWGVYGVKFLESGLTSMALDASVQLGQMAAGHRRNFDGRQFGISALASLAGTLPSREFARYLGFGLDKAFGKQIAGVWGGSTMRGAFIGASAGVVSSVMGNVAVGAATGSWSSFSSPAGWVGGMARGGLVGGARGGFSMNTVSKTDIRRFAWADKPTKAAAPLATRPVAAIDNSRAGDGSASVPPGAGVHTAAAGDGHSSVGSRSSDSRSFVTARETDSASHVSPRASDSHGSARNSDSGSYVSTRDSDGSFVTARTGSGGEEAQPGTRGSGGTEPPTSWSSSVDGGWNPTAPGSHGSTSAPAANAGGATPQQAGPSPVAQAPSNASQQPNSAVSRPSGPLEQPAARPTPQTPSGASAAGVGSNTPVPHAGSRPPSSGGDGSPQHGGRDESSKPFLAPGKDLKSKTRPKLIVDWGPMPAGFEAPTAPAAPDWLPPEPEPEPEPTEQTPDVDVALRLNADSR</sequence>
<name>A0ABX8RUA2_NOCIO</name>
<reference evidence="3 4" key="1">
    <citation type="submission" date="2021-07" db="EMBL/GenBank/DDBJ databases">
        <title>Whole Genome Sequence of Nocardia Iowensis.</title>
        <authorList>
            <person name="Lamm A."/>
            <person name="Collins-Fairclough A.M."/>
            <person name="Bunk B."/>
            <person name="Sproer C."/>
        </authorList>
    </citation>
    <scope>NUCLEOTIDE SEQUENCE [LARGE SCALE GENOMIC DNA]</scope>
    <source>
        <strain evidence="3 4">NRRL 5646</strain>
    </source>
</reference>
<organism evidence="3 4">
    <name type="scientific">Nocardia iowensis</name>
    <dbReference type="NCBI Taxonomy" id="204891"/>
    <lineage>
        <taxon>Bacteria</taxon>
        <taxon>Bacillati</taxon>
        <taxon>Actinomycetota</taxon>
        <taxon>Actinomycetes</taxon>
        <taxon>Mycobacteriales</taxon>
        <taxon>Nocardiaceae</taxon>
        <taxon>Nocardia</taxon>
    </lineage>
</organism>
<feature type="compositionally biased region" description="Low complexity" evidence="1">
    <location>
        <begin position="561"/>
        <end position="575"/>
    </location>
</feature>
<dbReference type="Proteomes" id="UP000694257">
    <property type="component" value="Chromosome"/>
</dbReference>
<feature type="region of interest" description="Disordered" evidence="1">
    <location>
        <begin position="365"/>
        <end position="651"/>
    </location>
</feature>
<proteinExistence type="predicted"/>
<dbReference type="EMBL" id="CP078145">
    <property type="protein sequence ID" value="QXN92477.1"/>
    <property type="molecule type" value="Genomic_DNA"/>
</dbReference>
<keyword evidence="4" id="KW-1185">Reference proteome</keyword>
<feature type="domain" description="Outer membrane channel protein CpnT-like N-terminal" evidence="2">
    <location>
        <begin position="7"/>
        <end position="151"/>
    </location>
</feature>
<dbReference type="InterPro" id="IPR057746">
    <property type="entry name" value="CpnT-like_N"/>
</dbReference>
<dbReference type="Pfam" id="PF25547">
    <property type="entry name" value="WXG100_2"/>
    <property type="match status" value="1"/>
</dbReference>